<evidence type="ECO:0000259" key="11">
    <source>
        <dbReference type="PROSITE" id="PS51123"/>
    </source>
</evidence>
<keyword evidence="13" id="KW-1185">Reference proteome</keyword>
<evidence type="ECO:0000256" key="7">
    <source>
        <dbReference type="ARBA" id="ARBA00023306"/>
    </source>
</evidence>
<evidence type="ECO:0000256" key="8">
    <source>
        <dbReference type="HAMAP-Rule" id="MF_02204"/>
    </source>
</evidence>
<organism evidence="12 13">
    <name type="scientific">Sinimarinibacterium flocculans</name>
    <dbReference type="NCBI Taxonomy" id="985250"/>
    <lineage>
        <taxon>Bacteria</taxon>
        <taxon>Pseudomonadati</taxon>
        <taxon>Pseudomonadota</taxon>
        <taxon>Gammaproteobacteria</taxon>
        <taxon>Nevskiales</taxon>
        <taxon>Nevskiaceae</taxon>
        <taxon>Sinimarinibacterium</taxon>
    </lineage>
</organism>
<dbReference type="PRINTS" id="PR01021">
    <property type="entry name" value="OMPADOMAIN"/>
</dbReference>
<gene>
    <name evidence="8" type="primary">pal</name>
    <name evidence="12" type="ORF">C8D93_104275</name>
</gene>
<keyword evidence="1 8" id="KW-0132">Cell division</keyword>
<dbReference type="HAMAP" id="MF_02204">
    <property type="entry name" value="Pal"/>
    <property type="match status" value="1"/>
</dbReference>
<dbReference type="GO" id="GO:0009279">
    <property type="term" value="C:cell outer membrane"/>
    <property type="evidence" value="ECO:0007669"/>
    <property type="project" value="UniProtKB-SubCell"/>
</dbReference>
<feature type="region of interest" description="Disordered" evidence="9">
    <location>
        <begin position="23"/>
        <end position="56"/>
    </location>
</feature>
<keyword evidence="2 8" id="KW-0732">Signal</keyword>
<evidence type="ECO:0000256" key="3">
    <source>
        <dbReference type="ARBA" id="ARBA00023136"/>
    </source>
</evidence>
<accession>A0A318E978</accession>
<comment type="subunit">
    <text evidence="8">The Tol-Pal system is composed of five core proteins: the inner membrane proteins TolA, TolQ and TolR, the periplasmic protein TolB and the outer membrane protein Pal. They form a network linking the inner and outer membranes and the peptidoglycan layer.</text>
</comment>
<dbReference type="AlphaFoldDB" id="A0A318E978"/>
<dbReference type="PROSITE" id="PS51257">
    <property type="entry name" value="PROKAR_LIPOPROTEIN"/>
    <property type="match status" value="1"/>
</dbReference>
<evidence type="ECO:0000256" key="5">
    <source>
        <dbReference type="ARBA" id="ARBA00023237"/>
    </source>
</evidence>
<feature type="signal peptide" evidence="10">
    <location>
        <begin position="1"/>
        <end position="19"/>
    </location>
</feature>
<keyword evidence="3 8" id="KW-0472">Membrane</keyword>
<comment type="similarity">
    <text evidence="8">Belongs to the Pal lipoprotein family.</text>
</comment>
<keyword evidence="5 8" id="KW-0998">Cell outer membrane</keyword>
<dbReference type="PROSITE" id="PS51123">
    <property type="entry name" value="OMPA_2"/>
    <property type="match status" value="1"/>
</dbReference>
<keyword evidence="6 8" id="KW-0449">Lipoprotein</keyword>
<dbReference type="SUPFAM" id="SSF103088">
    <property type="entry name" value="OmpA-like"/>
    <property type="match status" value="1"/>
</dbReference>
<dbReference type="PANTHER" id="PTHR30329">
    <property type="entry name" value="STATOR ELEMENT OF FLAGELLAR MOTOR COMPLEX"/>
    <property type="match status" value="1"/>
</dbReference>
<dbReference type="InterPro" id="IPR036737">
    <property type="entry name" value="OmpA-like_sf"/>
</dbReference>
<evidence type="ECO:0000256" key="2">
    <source>
        <dbReference type="ARBA" id="ARBA00022729"/>
    </source>
</evidence>
<evidence type="ECO:0000313" key="12">
    <source>
        <dbReference type="EMBL" id="PXV68577.1"/>
    </source>
</evidence>
<dbReference type="Pfam" id="PF00691">
    <property type="entry name" value="OmpA"/>
    <property type="match status" value="1"/>
</dbReference>
<dbReference type="CDD" id="cd07185">
    <property type="entry name" value="OmpA_C-like"/>
    <property type="match status" value="1"/>
</dbReference>
<evidence type="ECO:0000313" key="13">
    <source>
        <dbReference type="Proteomes" id="UP000248330"/>
    </source>
</evidence>
<evidence type="ECO:0000256" key="4">
    <source>
        <dbReference type="ARBA" id="ARBA00023139"/>
    </source>
</evidence>
<reference evidence="12 13" key="1">
    <citation type="submission" date="2018-04" db="EMBL/GenBank/DDBJ databases">
        <title>Genomic Encyclopedia of Type Strains, Phase IV (KMG-IV): sequencing the most valuable type-strain genomes for metagenomic binning, comparative biology and taxonomic classification.</title>
        <authorList>
            <person name="Goeker M."/>
        </authorList>
    </citation>
    <scope>NUCLEOTIDE SEQUENCE [LARGE SCALE GENOMIC DNA]</scope>
    <source>
        <strain evidence="12 13">DSM 104150</strain>
    </source>
</reference>
<evidence type="ECO:0000256" key="10">
    <source>
        <dbReference type="SAM" id="SignalP"/>
    </source>
</evidence>
<dbReference type="InterPro" id="IPR006665">
    <property type="entry name" value="OmpA-like"/>
</dbReference>
<dbReference type="GO" id="GO:0051301">
    <property type="term" value="P:cell division"/>
    <property type="evidence" value="ECO:0007669"/>
    <property type="project" value="UniProtKB-UniRule"/>
</dbReference>
<dbReference type="InterPro" id="IPR039001">
    <property type="entry name" value="Pal"/>
</dbReference>
<sequence length="177" mass="19481">MNSKIWLPAVLGLALVLQACGSNKDRTSSDGTYGSTTQTSEPYTDRIAPQPAPLDDSGFDTAAAAERALSTNVIYFDFDDTAIRAEYRGVVDAYARFLKDNPSARLRLEGHADERGTREYNLGLGERRALAVESALLAQGVSREQLSILSYGEERPEDLGHSESAWSKNRRVQLVRQ</sequence>
<dbReference type="InterPro" id="IPR006690">
    <property type="entry name" value="OMPA-like_CS"/>
</dbReference>
<evidence type="ECO:0000256" key="1">
    <source>
        <dbReference type="ARBA" id="ARBA00022618"/>
    </source>
</evidence>
<dbReference type="Proteomes" id="UP000248330">
    <property type="component" value="Unassembled WGS sequence"/>
</dbReference>
<protein>
    <recommendedName>
        <fullName evidence="8">Peptidoglycan-associated lipoprotein</fullName>
        <shortName evidence="8">PAL</shortName>
    </recommendedName>
</protein>
<dbReference type="InterPro" id="IPR006664">
    <property type="entry name" value="OMP_bac"/>
</dbReference>
<dbReference type="PANTHER" id="PTHR30329:SF21">
    <property type="entry name" value="LIPOPROTEIN YIAD-RELATED"/>
    <property type="match status" value="1"/>
</dbReference>
<dbReference type="RefSeq" id="WP_110265065.1">
    <property type="nucleotide sequence ID" value="NZ_CAKZQT010000014.1"/>
</dbReference>
<dbReference type="InterPro" id="IPR050330">
    <property type="entry name" value="Bact_OuterMem_StrucFunc"/>
</dbReference>
<dbReference type="PROSITE" id="PS01068">
    <property type="entry name" value="OMPA_1"/>
    <property type="match status" value="1"/>
</dbReference>
<comment type="caution">
    <text evidence="12">The sequence shown here is derived from an EMBL/GenBank/DDBJ whole genome shotgun (WGS) entry which is preliminary data.</text>
</comment>
<dbReference type="InterPro" id="IPR014169">
    <property type="entry name" value="Pal_lipo_C"/>
</dbReference>
<dbReference type="EMBL" id="QICN01000004">
    <property type="protein sequence ID" value="PXV68577.1"/>
    <property type="molecule type" value="Genomic_DNA"/>
</dbReference>
<comment type="function">
    <text evidence="8">Part of the Tol-Pal system, which plays a role in outer membrane invagination during cell division and is important for maintaining outer membrane integrity.</text>
</comment>
<name>A0A318E978_9GAMM</name>
<dbReference type="Gene3D" id="3.30.1330.60">
    <property type="entry name" value="OmpA-like domain"/>
    <property type="match status" value="1"/>
</dbReference>
<feature type="compositionally biased region" description="Polar residues" evidence="9">
    <location>
        <begin position="29"/>
        <end position="42"/>
    </location>
</feature>
<feature type="domain" description="OmpA-like" evidence="11">
    <location>
        <begin position="63"/>
        <end position="177"/>
    </location>
</feature>
<dbReference type="NCBIfam" id="TIGR02802">
    <property type="entry name" value="Pal_lipo"/>
    <property type="match status" value="1"/>
</dbReference>
<keyword evidence="7 8" id="KW-0131">Cell cycle</keyword>
<evidence type="ECO:0000256" key="9">
    <source>
        <dbReference type="SAM" id="MobiDB-lite"/>
    </source>
</evidence>
<proteinExistence type="inferred from homology"/>
<dbReference type="OrthoDB" id="9809164at2"/>
<feature type="chain" id="PRO_5016425834" description="Peptidoglycan-associated lipoprotein" evidence="10">
    <location>
        <begin position="20"/>
        <end position="177"/>
    </location>
</feature>
<keyword evidence="4 8" id="KW-0564">Palmitate</keyword>
<comment type="subcellular location">
    <subcellularLocation>
        <location evidence="8">Cell outer membrane</location>
        <topology evidence="8">Lipid-anchor</topology>
    </subcellularLocation>
</comment>
<evidence type="ECO:0000256" key="6">
    <source>
        <dbReference type="ARBA" id="ARBA00023288"/>
    </source>
</evidence>